<dbReference type="Gene3D" id="3.10.450.620">
    <property type="entry name" value="JHP933, nucleotidyltransferase-like core domain"/>
    <property type="match status" value="1"/>
</dbReference>
<reference evidence="1 2" key="1">
    <citation type="journal article" date="2017" name="BMC Genomics">
        <title>Comparative and functional genomics of the Lactococcus lactis taxon; insights into evolution and niche adaptation.</title>
        <authorList>
            <person name="Kelleher P."/>
            <person name="Bottacini F."/>
            <person name="Mahony J."/>
            <person name="Kilcawley K.N."/>
            <person name="van Sinderen D."/>
        </authorList>
    </citation>
    <scope>NUCLEOTIDE SEQUENCE [LARGE SCALE GENOMIC DNA]</scope>
    <source>
        <strain evidence="1 2">275</strain>
    </source>
</reference>
<sequence length="333" mass="38903">MLDFARRSDKERQEGFQIVAPMMKMNEGIIEKDFYVVLILELLFHHSKFGKSFAFKGGTSLSKGYNIIKRFSEDIDLVMDWSLLGLSDVEAWQERSHRQQEFFNTRINEEAGQWIEKSLVPELIDCLEREELQGFHVFVREEDKQTVIIEYPKHFTSAGILPEIRLEIGPLAAWTPVKDRAITSYIAEKLPNVFSEPSTVIPTVEAKRTFWEKATILHKEANRRHNFTPKRYSRHYYDLYLLAQSEIKEEAFADLDLLNRVVAFKEKFYLDNSAKYEEAVPATLKLLPKEEQLEHLRADYDAMQAMMFEKAPSFDEIMQGLAKLEKEIHQLGV</sequence>
<dbReference type="Proteomes" id="UP000192085">
    <property type="component" value="Chromosome"/>
</dbReference>
<dbReference type="RefSeq" id="WP_203227017.1">
    <property type="nucleotide sequence ID" value="NZ_CP015897.1"/>
</dbReference>
<name>A0A1V0NEZ6_LACLL</name>
<evidence type="ECO:0000313" key="1">
    <source>
        <dbReference type="EMBL" id="ARD98490.1"/>
    </source>
</evidence>
<accession>A0A1V0NEZ6</accession>
<proteinExistence type="predicted"/>
<dbReference type="Pfam" id="PF08843">
    <property type="entry name" value="AbiEii"/>
    <property type="match status" value="1"/>
</dbReference>
<organism evidence="1 2">
    <name type="scientific">Lactococcus lactis subsp. lactis</name>
    <name type="common">Streptococcus lactis</name>
    <dbReference type="NCBI Taxonomy" id="1360"/>
    <lineage>
        <taxon>Bacteria</taxon>
        <taxon>Bacillati</taxon>
        <taxon>Bacillota</taxon>
        <taxon>Bacilli</taxon>
        <taxon>Lactobacillales</taxon>
        <taxon>Streptococcaceae</taxon>
        <taxon>Lactococcus</taxon>
    </lineage>
</organism>
<dbReference type="AlphaFoldDB" id="A0A1V0NEZ6"/>
<dbReference type="InterPro" id="IPR014942">
    <property type="entry name" value="AbiEii"/>
</dbReference>
<gene>
    <name evidence="1" type="ORF">LL275_0858</name>
</gene>
<evidence type="ECO:0000313" key="2">
    <source>
        <dbReference type="Proteomes" id="UP000192085"/>
    </source>
</evidence>
<protein>
    <submittedName>
        <fullName evidence="1">Uncharacterized protein</fullName>
    </submittedName>
</protein>
<dbReference type="EMBL" id="CP015897">
    <property type="protein sequence ID" value="ARD98490.1"/>
    <property type="molecule type" value="Genomic_DNA"/>
</dbReference>